<protein>
    <submittedName>
        <fullName evidence="5">Cytochrome c</fullName>
    </submittedName>
</protein>
<evidence type="ECO:0000313" key="6">
    <source>
        <dbReference type="Proteomes" id="UP000825009"/>
    </source>
</evidence>
<sequence length="143" mass="15557">MWSATAQSDVEPIPVMPETVDIVQGAVLYAENCAACHGANLEGQPDWQVPGDDGVLPAPPHDATGHTWHHTDALLFNYTALGGREMMARLGVEFNSGMPGMADTLSEQEIWDILAFIQSTWPERQRVGQAERTQAELSAQGEN</sequence>
<proteinExistence type="predicted"/>
<evidence type="ECO:0000259" key="4">
    <source>
        <dbReference type="PROSITE" id="PS51007"/>
    </source>
</evidence>
<evidence type="ECO:0000313" key="5">
    <source>
        <dbReference type="EMBL" id="QXT41392.1"/>
    </source>
</evidence>
<keyword evidence="2 3" id="KW-0408">Iron</keyword>
<dbReference type="InterPro" id="IPR009056">
    <property type="entry name" value="Cyt_c-like_dom"/>
</dbReference>
<dbReference type="Pfam" id="PF00034">
    <property type="entry name" value="Cytochrom_C"/>
    <property type="match status" value="1"/>
</dbReference>
<dbReference type="PANTHER" id="PTHR35008:SF4">
    <property type="entry name" value="BLL4482 PROTEIN"/>
    <property type="match status" value="1"/>
</dbReference>
<dbReference type="PROSITE" id="PS51007">
    <property type="entry name" value="CYTC"/>
    <property type="match status" value="1"/>
</dbReference>
<accession>A0A8F6YEN1</accession>
<gene>
    <name evidence="5" type="ORF">KYE46_07165</name>
</gene>
<keyword evidence="3" id="KW-0349">Heme</keyword>
<evidence type="ECO:0000256" key="1">
    <source>
        <dbReference type="ARBA" id="ARBA00022723"/>
    </source>
</evidence>
<keyword evidence="1 3" id="KW-0479">Metal-binding</keyword>
<dbReference type="AlphaFoldDB" id="A0A8F6YEN1"/>
<dbReference type="GO" id="GO:0046872">
    <property type="term" value="F:metal ion binding"/>
    <property type="evidence" value="ECO:0007669"/>
    <property type="project" value="UniProtKB-KW"/>
</dbReference>
<dbReference type="GO" id="GO:0009055">
    <property type="term" value="F:electron transfer activity"/>
    <property type="evidence" value="ECO:0007669"/>
    <property type="project" value="InterPro"/>
</dbReference>
<dbReference type="PANTHER" id="PTHR35008">
    <property type="entry name" value="BLL4482 PROTEIN-RELATED"/>
    <property type="match status" value="1"/>
</dbReference>
<dbReference type="Proteomes" id="UP000825009">
    <property type="component" value="Chromosome"/>
</dbReference>
<organism evidence="5 6">
    <name type="scientific">Gymnodinialimonas ceratoperidinii</name>
    <dbReference type="NCBI Taxonomy" id="2856823"/>
    <lineage>
        <taxon>Bacteria</taxon>
        <taxon>Pseudomonadati</taxon>
        <taxon>Pseudomonadota</taxon>
        <taxon>Alphaproteobacteria</taxon>
        <taxon>Rhodobacterales</taxon>
        <taxon>Paracoccaceae</taxon>
        <taxon>Gymnodinialimonas</taxon>
    </lineage>
</organism>
<dbReference type="GO" id="GO:0020037">
    <property type="term" value="F:heme binding"/>
    <property type="evidence" value="ECO:0007669"/>
    <property type="project" value="InterPro"/>
</dbReference>
<dbReference type="KEGG" id="gce:KYE46_07165"/>
<dbReference type="InterPro" id="IPR051459">
    <property type="entry name" value="Cytochrome_c-type_DH"/>
</dbReference>
<keyword evidence="6" id="KW-1185">Reference proteome</keyword>
<feature type="domain" description="Cytochrome c" evidence="4">
    <location>
        <begin position="20"/>
        <end position="121"/>
    </location>
</feature>
<reference evidence="5 6" key="1">
    <citation type="submission" date="2021-07" db="EMBL/GenBank/DDBJ databases">
        <title>A novel Jannaschia species isolated from marine dinoflagellate Ceratoperidinium margalefii.</title>
        <authorList>
            <person name="Jiang Y."/>
            <person name="Li Z."/>
        </authorList>
    </citation>
    <scope>NUCLEOTIDE SEQUENCE [LARGE SCALE GENOMIC DNA]</scope>
    <source>
        <strain evidence="5 6">J12C1-MA-4</strain>
    </source>
</reference>
<evidence type="ECO:0000256" key="2">
    <source>
        <dbReference type="ARBA" id="ARBA00023004"/>
    </source>
</evidence>
<dbReference type="EMBL" id="CP079194">
    <property type="protein sequence ID" value="QXT41392.1"/>
    <property type="molecule type" value="Genomic_DNA"/>
</dbReference>
<evidence type="ECO:0000256" key="3">
    <source>
        <dbReference type="PROSITE-ProRule" id="PRU00433"/>
    </source>
</evidence>
<name>A0A8F6YEN1_9RHOB</name>